<dbReference type="GO" id="GO:0031222">
    <property type="term" value="P:arabinan catabolic process"/>
    <property type="evidence" value="ECO:0007669"/>
    <property type="project" value="UniProtKB-UniPathway"/>
</dbReference>
<dbReference type="Pfam" id="PF04616">
    <property type="entry name" value="Glyco_hydro_43"/>
    <property type="match status" value="1"/>
</dbReference>
<gene>
    <name evidence="19" type="ORF">ASPTUDRAFT_47539</name>
</gene>
<evidence type="ECO:0000256" key="5">
    <source>
        <dbReference type="ARBA" id="ARBA00012586"/>
    </source>
</evidence>
<dbReference type="PANTHER" id="PTHR43301">
    <property type="entry name" value="ARABINAN ENDO-1,5-ALPHA-L-ARABINOSIDASE"/>
    <property type="match status" value="1"/>
</dbReference>
<dbReference type="GO" id="GO:0046558">
    <property type="term" value="F:arabinan endo-1,5-alpha-L-arabinosidase activity"/>
    <property type="evidence" value="ECO:0007669"/>
    <property type="project" value="UniProtKB-EC"/>
</dbReference>
<dbReference type="OrthoDB" id="195678at2759"/>
<dbReference type="InterPro" id="IPR016840">
    <property type="entry name" value="Glyco_hydro_43_endo_a_Ara-ase"/>
</dbReference>
<keyword evidence="10" id="KW-0325">Glycoprotein</keyword>
<evidence type="ECO:0000256" key="9">
    <source>
        <dbReference type="ARBA" id="ARBA00022801"/>
    </source>
</evidence>
<comment type="subcellular location">
    <subcellularLocation>
        <location evidence="2">Secreted</location>
    </subcellularLocation>
</comment>
<dbReference type="SUPFAM" id="SSF75005">
    <property type="entry name" value="Arabinanase/levansucrase/invertase"/>
    <property type="match status" value="1"/>
</dbReference>
<keyword evidence="7" id="KW-0858">Xylan degradation</keyword>
<feature type="active site" description="Proton acceptor" evidence="16">
    <location>
        <position position="32"/>
    </location>
</feature>
<feature type="active site" description="Proton donor" evidence="16">
    <location>
        <position position="199"/>
    </location>
</feature>
<keyword evidence="12 15" id="KW-0326">Glycosidase</keyword>
<dbReference type="Gene3D" id="2.115.10.20">
    <property type="entry name" value="Glycosyl hydrolase domain, family 43"/>
    <property type="match status" value="1"/>
</dbReference>
<evidence type="ECO:0000256" key="11">
    <source>
        <dbReference type="ARBA" id="ARBA00023277"/>
    </source>
</evidence>
<evidence type="ECO:0000256" key="1">
    <source>
        <dbReference type="ARBA" id="ARBA00000375"/>
    </source>
</evidence>
<evidence type="ECO:0000256" key="2">
    <source>
        <dbReference type="ARBA" id="ARBA00004613"/>
    </source>
</evidence>
<dbReference type="Proteomes" id="UP000184304">
    <property type="component" value="Unassembled WGS sequence"/>
</dbReference>
<dbReference type="CDD" id="cd18831">
    <property type="entry name" value="GH43_AnAbnA-like"/>
    <property type="match status" value="1"/>
</dbReference>
<evidence type="ECO:0000256" key="14">
    <source>
        <dbReference type="ARBA" id="ARBA00025221"/>
    </source>
</evidence>
<evidence type="ECO:0000256" key="12">
    <source>
        <dbReference type="ARBA" id="ARBA00023295"/>
    </source>
</evidence>
<comment type="pathway">
    <text evidence="3 15">Glycan metabolism; L-arabinan degradation.</text>
</comment>
<keyword evidence="8 18" id="KW-0732">Signal</keyword>
<dbReference type="GO" id="GO:0005576">
    <property type="term" value="C:extracellular region"/>
    <property type="evidence" value="ECO:0007669"/>
    <property type="project" value="UniProtKB-SubCell"/>
</dbReference>
<name>A0A1L9MTS3_ASPTC</name>
<keyword evidence="20" id="KW-1185">Reference proteome</keyword>
<dbReference type="EMBL" id="KV878207">
    <property type="protein sequence ID" value="OJI80449.1"/>
    <property type="molecule type" value="Genomic_DNA"/>
</dbReference>
<keyword evidence="13" id="KW-0624">Polysaccharide degradation</keyword>
<comment type="function">
    <text evidence="14">Endo-1,5-alpha-L-arabinanase involved in degradation of pectin. Its preferred substrate is linear 1,5-alpha-L-arabinan.</text>
</comment>
<sequence>MFLNLAALAILPGLAYAYANPEPCSGLCVISDPGLMRRVSDGKYFRFSTGGEITYATSDSLNGPWEGVGSVVPAGSKINLAGNTDLWAPDVHYIEQTYYVFYAVSTFGTQNSAIGLATSPTMELNTWTDHGSIGVSSHSGKLYNAIDPNLIKADGAFYMNFGSFYDDLYQVPMNAAGTKTAGSSAYNLAFNSTGSQAEEGAYMYQHGNYYYLFFSSGTCCGLDTNRPAPGEEYKIMVCRSTKATGGFVDKDGNDCQANGGTPVLESHDNVYAPGGQGVFDDPEYGPILYYHYLNTDIGYADGDKQFGWNVINWSGGWPSV</sequence>
<dbReference type="InterPro" id="IPR023296">
    <property type="entry name" value="Glyco_hydro_beta-prop_sf"/>
</dbReference>
<evidence type="ECO:0000256" key="4">
    <source>
        <dbReference type="ARBA" id="ARBA00009865"/>
    </source>
</evidence>
<dbReference type="InterPro" id="IPR050727">
    <property type="entry name" value="GH43_arabinanases"/>
</dbReference>
<keyword evidence="6" id="KW-0964">Secreted</keyword>
<dbReference type="AlphaFoldDB" id="A0A1L9MTS3"/>
<evidence type="ECO:0000256" key="16">
    <source>
        <dbReference type="PIRSR" id="PIRSR606710-1"/>
    </source>
</evidence>
<protein>
    <recommendedName>
        <fullName evidence="5 15">Arabinan endo-1,5-alpha-L-arabinosidase</fullName>
        <ecNumber evidence="5 15">3.2.1.99</ecNumber>
    </recommendedName>
</protein>
<accession>A0A1L9MTS3</accession>
<evidence type="ECO:0000256" key="18">
    <source>
        <dbReference type="SAM" id="SignalP"/>
    </source>
</evidence>
<dbReference type="VEuPathDB" id="FungiDB:ASPTUDRAFT_47539"/>
<dbReference type="EC" id="3.2.1.99" evidence="5 15"/>
<dbReference type="UniPathway" id="UPA00667"/>
<comment type="catalytic activity">
    <reaction evidence="1 15">
        <text>Endohydrolysis of (1-&gt;5)-alpha-arabinofuranosidic linkages in (1-&gt;5)-arabinans.</text>
        <dbReference type="EC" id="3.2.1.99"/>
    </reaction>
</comment>
<dbReference type="PIRSF" id="PIRSF026534">
    <property type="entry name" value="Endo_alpha-L-arabinosidase"/>
    <property type="match status" value="1"/>
</dbReference>
<feature type="site" description="Important for catalytic activity, responsible for pKa modulation of the active site Glu and correct orientation of both the proton donor and substrate" evidence="17">
    <location>
        <position position="147"/>
    </location>
</feature>
<evidence type="ECO:0000256" key="3">
    <source>
        <dbReference type="ARBA" id="ARBA00004834"/>
    </source>
</evidence>
<evidence type="ECO:0000256" key="7">
    <source>
        <dbReference type="ARBA" id="ARBA00022651"/>
    </source>
</evidence>
<evidence type="ECO:0000256" key="13">
    <source>
        <dbReference type="ARBA" id="ARBA00023326"/>
    </source>
</evidence>
<evidence type="ECO:0000256" key="8">
    <source>
        <dbReference type="ARBA" id="ARBA00022729"/>
    </source>
</evidence>
<dbReference type="PANTHER" id="PTHR43301:SF7">
    <property type="entry name" value="ARABINAN ENDO-1,5-ALPHA-L-ARABINOSIDASE C"/>
    <property type="match status" value="1"/>
</dbReference>
<feature type="chain" id="PRO_5012318379" description="Arabinan endo-1,5-alpha-L-arabinosidase" evidence="18">
    <location>
        <begin position="18"/>
        <end position="320"/>
    </location>
</feature>
<dbReference type="GO" id="GO:0045493">
    <property type="term" value="P:xylan catabolic process"/>
    <property type="evidence" value="ECO:0007669"/>
    <property type="project" value="UniProtKB-KW"/>
</dbReference>
<proteinExistence type="inferred from homology"/>
<reference evidence="20" key="1">
    <citation type="journal article" date="2017" name="Genome Biol.">
        <title>Comparative genomics reveals high biological diversity and specific adaptations in the industrially and medically important fungal genus Aspergillus.</title>
        <authorList>
            <person name="de Vries R.P."/>
            <person name="Riley R."/>
            <person name="Wiebenga A."/>
            <person name="Aguilar-Osorio G."/>
            <person name="Amillis S."/>
            <person name="Uchima C.A."/>
            <person name="Anderluh G."/>
            <person name="Asadollahi M."/>
            <person name="Askin M."/>
            <person name="Barry K."/>
            <person name="Battaglia E."/>
            <person name="Bayram O."/>
            <person name="Benocci T."/>
            <person name="Braus-Stromeyer S.A."/>
            <person name="Caldana C."/>
            <person name="Canovas D."/>
            <person name="Cerqueira G.C."/>
            <person name="Chen F."/>
            <person name="Chen W."/>
            <person name="Choi C."/>
            <person name="Clum A."/>
            <person name="Dos Santos R.A."/>
            <person name="Damasio A.R."/>
            <person name="Diallinas G."/>
            <person name="Emri T."/>
            <person name="Fekete E."/>
            <person name="Flipphi M."/>
            <person name="Freyberg S."/>
            <person name="Gallo A."/>
            <person name="Gournas C."/>
            <person name="Habgood R."/>
            <person name="Hainaut M."/>
            <person name="Harispe M.L."/>
            <person name="Henrissat B."/>
            <person name="Hilden K.S."/>
            <person name="Hope R."/>
            <person name="Hossain A."/>
            <person name="Karabika E."/>
            <person name="Karaffa L."/>
            <person name="Karanyi Z."/>
            <person name="Krasevec N."/>
            <person name="Kuo A."/>
            <person name="Kusch H."/>
            <person name="LaButti K."/>
            <person name="Lagendijk E.L."/>
            <person name="Lapidus A."/>
            <person name="Levasseur A."/>
            <person name="Lindquist E."/>
            <person name="Lipzen A."/>
            <person name="Logrieco A.F."/>
            <person name="MacCabe A."/>
            <person name="Maekelae M.R."/>
            <person name="Malavazi I."/>
            <person name="Melin P."/>
            <person name="Meyer V."/>
            <person name="Mielnichuk N."/>
            <person name="Miskei M."/>
            <person name="Molnar A.P."/>
            <person name="Mule G."/>
            <person name="Ngan C.Y."/>
            <person name="Orejas M."/>
            <person name="Orosz E."/>
            <person name="Ouedraogo J.P."/>
            <person name="Overkamp K.M."/>
            <person name="Park H.-S."/>
            <person name="Perrone G."/>
            <person name="Piumi F."/>
            <person name="Punt P.J."/>
            <person name="Ram A.F."/>
            <person name="Ramon A."/>
            <person name="Rauscher S."/>
            <person name="Record E."/>
            <person name="Riano-Pachon D.M."/>
            <person name="Robert V."/>
            <person name="Roehrig J."/>
            <person name="Ruller R."/>
            <person name="Salamov A."/>
            <person name="Salih N.S."/>
            <person name="Samson R.A."/>
            <person name="Sandor E."/>
            <person name="Sanguinetti M."/>
            <person name="Schuetze T."/>
            <person name="Sepcic K."/>
            <person name="Shelest E."/>
            <person name="Sherlock G."/>
            <person name="Sophianopoulou V."/>
            <person name="Squina F.M."/>
            <person name="Sun H."/>
            <person name="Susca A."/>
            <person name="Todd R.B."/>
            <person name="Tsang A."/>
            <person name="Unkles S.E."/>
            <person name="van de Wiele N."/>
            <person name="van Rossen-Uffink D."/>
            <person name="Oliveira J.V."/>
            <person name="Vesth T.C."/>
            <person name="Visser J."/>
            <person name="Yu J.-H."/>
            <person name="Zhou M."/>
            <person name="Andersen M.R."/>
            <person name="Archer D.B."/>
            <person name="Baker S.E."/>
            <person name="Benoit I."/>
            <person name="Brakhage A.A."/>
            <person name="Braus G.H."/>
            <person name="Fischer R."/>
            <person name="Frisvad J.C."/>
            <person name="Goldman G.H."/>
            <person name="Houbraken J."/>
            <person name="Oakley B."/>
            <person name="Pocsi I."/>
            <person name="Scazzocchio C."/>
            <person name="Seiboth B."/>
            <person name="vanKuyk P.A."/>
            <person name="Wortman J."/>
            <person name="Dyer P.S."/>
            <person name="Grigoriev I.V."/>
        </authorList>
    </citation>
    <scope>NUCLEOTIDE SEQUENCE [LARGE SCALE GENOMIC DNA]</scope>
    <source>
        <strain evidence="20">CBS 134.48</strain>
    </source>
</reference>
<evidence type="ECO:0000256" key="17">
    <source>
        <dbReference type="PIRSR" id="PIRSR606710-2"/>
    </source>
</evidence>
<comment type="similarity">
    <text evidence="4 15">Belongs to the glycosyl hydrolase 43 family.</text>
</comment>
<evidence type="ECO:0000256" key="15">
    <source>
        <dbReference type="PIRNR" id="PIRNR026534"/>
    </source>
</evidence>
<organism evidence="19 20">
    <name type="scientific">Aspergillus tubingensis (strain CBS 134.48)</name>
    <dbReference type="NCBI Taxonomy" id="767770"/>
    <lineage>
        <taxon>Eukaryota</taxon>
        <taxon>Fungi</taxon>
        <taxon>Dikarya</taxon>
        <taxon>Ascomycota</taxon>
        <taxon>Pezizomycotina</taxon>
        <taxon>Eurotiomycetes</taxon>
        <taxon>Eurotiomycetidae</taxon>
        <taxon>Eurotiales</taxon>
        <taxon>Aspergillaceae</taxon>
        <taxon>Aspergillus</taxon>
        <taxon>Aspergillus subgen. Circumdati</taxon>
    </lineage>
</organism>
<evidence type="ECO:0000256" key="6">
    <source>
        <dbReference type="ARBA" id="ARBA00022525"/>
    </source>
</evidence>
<dbReference type="OMA" id="MNFGSFY"/>
<feature type="signal peptide" evidence="18">
    <location>
        <begin position="1"/>
        <end position="17"/>
    </location>
</feature>
<keyword evidence="9 15" id="KW-0378">Hydrolase</keyword>
<dbReference type="STRING" id="767770.A0A1L9MTS3"/>
<keyword evidence="11" id="KW-0119">Carbohydrate metabolism</keyword>
<evidence type="ECO:0000256" key="10">
    <source>
        <dbReference type="ARBA" id="ARBA00023180"/>
    </source>
</evidence>
<evidence type="ECO:0000313" key="20">
    <source>
        <dbReference type="Proteomes" id="UP000184304"/>
    </source>
</evidence>
<evidence type="ECO:0000313" key="19">
    <source>
        <dbReference type="EMBL" id="OJI80449.1"/>
    </source>
</evidence>
<dbReference type="InterPro" id="IPR006710">
    <property type="entry name" value="Glyco_hydro_43"/>
</dbReference>